<sequence length="71" mass="8029">MHHCRGCCLEKKGNLRISLNQFCCKIALGTAGSYENIGPLSLGFWARKNQEQWRVVGIVLLQSVFCGFREI</sequence>
<protein>
    <submittedName>
        <fullName evidence="1">Uncharacterized protein</fullName>
    </submittedName>
</protein>
<name>A0A0A9DE69_ARUDO</name>
<organism evidence="1">
    <name type="scientific">Arundo donax</name>
    <name type="common">Giant reed</name>
    <name type="synonym">Donax arundinaceus</name>
    <dbReference type="NCBI Taxonomy" id="35708"/>
    <lineage>
        <taxon>Eukaryota</taxon>
        <taxon>Viridiplantae</taxon>
        <taxon>Streptophyta</taxon>
        <taxon>Embryophyta</taxon>
        <taxon>Tracheophyta</taxon>
        <taxon>Spermatophyta</taxon>
        <taxon>Magnoliopsida</taxon>
        <taxon>Liliopsida</taxon>
        <taxon>Poales</taxon>
        <taxon>Poaceae</taxon>
        <taxon>PACMAD clade</taxon>
        <taxon>Arundinoideae</taxon>
        <taxon>Arundineae</taxon>
        <taxon>Arundo</taxon>
    </lineage>
</organism>
<accession>A0A0A9DE69</accession>
<proteinExistence type="predicted"/>
<evidence type="ECO:0000313" key="1">
    <source>
        <dbReference type="EMBL" id="JAD84983.1"/>
    </source>
</evidence>
<dbReference type="EMBL" id="GBRH01212912">
    <property type="protein sequence ID" value="JAD84983.1"/>
    <property type="molecule type" value="Transcribed_RNA"/>
</dbReference>
<reference evidence="1" key="1">
    <citation type="submission" date="2014-09" db="EMBL/GenBank/DDBJ databases">
        <authorList>
            <person name="Magalhaes I.L.F."/>
            <person name="Oliveira U."/>
            <person name="Santos F.R."/>
            <person name="Vidigal T.H.D.A."/>
            <person name="Brescovit A.D."/>
            <person name="Santos A.J."/>
        </authorList>
    </citation>
    <scope>NUCLEOTIDE SEQUENCE</scope>
    <source>
        <tissue evidence="1">Shoot tissue taken approximately 20 cm above the soil surface</tissue>
    </source>
</reference>
<reference evidence="1" key="2">
    <citation type="journal article" date="2015" name="Data Brief">
        <title>Shoot transcriptome of the giant reed, Arundo donax.</title>
        <authorList>
            <person name="Barrero R.A."/>
            <person name="Guerrero F.D."/>
            <person name="Moolhuijzen P."/>
            <person name="Goolsby J.A."/>
            <person name="Tidwell J."/>
            <person name="Bellgard S.E."/>
            <person name="Bellgard M.I."/>
        </authorList>
    </citation>
    <scope>NUCLEOTIDE SEQUENCE</scope>
    <source>
        <tissue evidence="1">Shoot tissue taken approximately 20 cm above the soil surface</tissue>
    </source>
</reference>
<dbReference type="AlphaFoldDB" id="A0A0A9DE69"/>